<accession>A0A7S1ZC11</accession>
<protein>
    <submittedName>
        <fullName evidence="1">Uncharacterized protein</fullName>
    </submittedName>
</protein>
<sequence length="112" mass="12303">MGTIALRIIPQRNSFEKWSNLHGHKKIVCPGTENSPKFITIPVHSDGIQHLKNHRLTRKCIVNNFMFGPWGNINTDCLHLVTILKGGMILTCSIETDAGVAVGETNLDVGGN</sequence>
<dbReference type="EMBL" id="HBGN01020927">
    <property type="protein sequence ID" value="CAD9334533.1"/>
    <property type="molecule type" value="Transcribed_RNA"/>
</dbReference>
<gene>
    <name evidence="1" type="ORF">DBRI1063_LOCUS13335</name>
</gene>
<name>A0A7S1ZC11_9STRA</name>
<organism evidence="1">
    <name type="scientific">Ditylum brightwellii</name>
    <dbReference type="NCBI Taxonomy" id="49249"/>
    <lineage>
        <taxon>Eukaryota</taxon>
        <taxon>Sar</taxon>
        <taxon>Stramenopiles</taxon>
        <taxon>Ochrophyta</taxon>
        <taxon>Bacillariophyta</taxon>
        <taxon>Mediophyceae</taxon>
        <taxon>Lithodesmiophycidae</taxon>
        <taxon>Lithodesmiales</taxon>
        <taxon>Lithodesmiaceae</taxon>
        <taxon>Ditylum</taxon>
    </lineage>
</organism>
<evidence type="ECO:0000313" key="1">
    <source>
        <dbReference type="EMBL" id="CAD9334533.1"/>
    </source>
</evidence>
<proteinExistence type="predicted"/>
<dbReference type="AlphaFoldDB" id="A0A7S1ZC11"/>
<reference evidence="1" key="1">
    <citation type="submission" date="2021-01" db="EMBL/GenBank/DDBJ databases">
        <authorList>
            <person name="Corre E."/>
            <person name="Pelletier E."/>
            <person name="Niang G."/>
            <person name="Scheremetjew M."/>
            <person name="Finn R."/>
            <person name="Kale V."/>
            <person name="Holt S."/>
            <person name="Cochrane G."/>
            <person name="Meng A."/>
            <person name="Brown T."/>
            <person name="Cohen L."/>
        </authorList>
    </citation>
    <scope>NUCLEOTIDE SEQUENCE</scope>
    <source>
        <strain evidence="1">Pop2</strain>
    </source>
</reference>